<dbReference type="AlphaFoldDB" id="A0A0K6G3E7"/>
<feature type="compositionally biased region" description="Polar residues" evidence="1">
    <location>
        <begin position="242"/>
        <end position="259"/>
    </location>
</feature>
<feature type="compositionally biased region" description="Low complexity" evidence="1">
    <location>
        <begin position="8"/>
        <end position="21"/>
    </location>
</feature>
<dbReference type="EMBL" id="CYGV01001323">
    <property type="protein sequence ID" value="CUA72868.1"/>
    <property type="molecule type" value="Genomic_DNA"/>
</dbReference>
<name>A0A0K6G3E7_9AGAM</name>
<reference evidence="2 3" key="1">
    <citation type="submission" date="2015-07" db="EMBL/GenBank/DDBJ databases">
        <authorList>
            <person name="Noorani M."/>
        </authorList>
    </citation>
    <scope>NUCLEOTIDE SEQUENCE [LARGE SCALE GENOMIC DNA]</scope>
    <source>
        <strain evidence="2">BBA 69670</strain>
    </source>
</reference>
<dbReference type="Proteomes" id="UP000044841">
    <property type="component" value="Unassembled WGS sequence"/>
</dbReference>
<accession>A0A0K6G3E7</accession>
<gene>
    <name evidence="2" type="ORF">RSOLAG22IIIB_05055</name>
</gene>
<feature type="region of interest" description="Disordered" evidence="1">
    <location>
        <begin position="148"/>
        <end position="180"/>
    </location>
</feature>
<sequence length="531" mass="56811">MSGSHTPDSVSSIRSGSNSSGRRLDSNTTPSPTGGNRSPKFNPRALSHKLSMLEASQALAQAASTLSIAAKAMSKAAASLAAVSDYSDEDYTYEVGYPGDSEDWAESPDWTRSSYNLMPVSHGLSEGVLGATDEGYKLRQIDESAPVDETLGSQQEHSSESGVDVNTSGTGFIGGKPTTVPQLATAQAPSEVFSSPCTFNVPSDPVYSMVDPTPVPVRSEIDPSLEDNMTKDPGSGVKASERISTTPVSIPTASTETTHASTNNYWGPSGSSAPSSQPAAGSTQIVLERGFDTLPALCYLAGSYVKTICIYNYPGTSTTTMHIEAMLKKNTKLPVVMPESAKQDRLAAATRKFNLTASCILVWPGCKKLPKITGLANSPDIQLVHIGDPNQVNADIVCLNTTFIVAKSNFGQPRESVHANYPLDPSNGFYNQQGPGSPLEPYRIWLRSRFSQVASARVIYWDWIVQRRKQEPKKAPVEIVRLANRFAEEFLLRGKTTKYGDPVGGPITVTDAQLKGHKMESAVKAGILLVG</sequence>
<proteinExistence type="predicted"/>
<evidence type="ECO:0000256" key="1">
    <source>
        <dbReference type="SAM" id="MobiDB-lite"/>
    </source>
</evidence>
<evidence type="ECO:0000313" key="2">
    <source>
        <dbReference type="EMBL" id="CUA72868.1"/>
    </source>
</evidence>
<feature type="region of interest" description="Disordered" evidence="1">
    <location>
        <begin position="1"/>
        <end position="47"/>
    </location>
</feature>
<keyword evidence="3" id="KW-1185">Reference proteome</keyword>
<organism evidence="2 3">
    <name type="scientific">Rhizoctonia solani</name>
    <dbReference type="NCBI Taxonomy" id="456999"/>
    <lineage>
        <taxon>Eukaryota</taxon>
        <taxon>Fungi</taxon>
        <taxon>Dikarya</taxon>
        <taxon>Basidiomycota</taxon>
        <taxon>Agaricomycotina</taxon>
        <taxon>Agaricomycetes</taxon>
        <taxon>Cantharellales</taxon>
        <taxon>Ceratobasidiaceae</taxon>
        <taxon>Rhizoctonia</taxon>
    </lineage>
</organism>
<feature type="compositionally biased region" description="Polar residues" evidence="1">
    <location>
        <begin position="151"/>
        <end position="170"/>
    </location>
</feature>
<evidence type="ECO:0000313" key="3">
    <source>
        <dbReference type="Proteomes" id="UP000044841"/>
    </source>
</evidence>
<protein>
    <submittedName>
        <fullName evidence="2">Uncharacterized protein</fullName>
    </submittedName>
</protein>
<feature type="region of interest" description="Disordered" evidence="1">
    <location>
        <begin position="219"/>
        <end position="259"/>
    </location>
</feature>